<reference evidence="2 3" key="1">
    <citation type="journal article" date="2019" name="Sci. Rep.">
        <title>Orb-weaving spider Araneus ventricosus genome elucidates the spidroin gene catalogue.</title>
        <authorList>
            <person name="Kono N."/>
            <person name="Nakamura H."/>
            <person name="Ohtoshi R."/>
            <person name="Moran D.A.P."/>
            <person name="Shinohara A."/>
            <person name="Yoshida Y."/>
            <person name="Fujiwara M."/>
            <person name="Mori M."/>
            <person name="Tomita M."/>
            <person name="Arakawa K."/>
        </authorList>
    </citation>
    <scope>NUCLEOTIDE SEQUENCE [LARGE SCALE GENOMIC DNA]</scope>
</reference>
<name>A0A4Y2K5G9_ARAVE</name>
<feature type="compositionally biased region" description="Basic and acidic residues" evidence="1">
    <location>
        <begin position="16"/>
        <end position="27"/>
    </location>
</feature>
<comment type="caution">
    <text evidence="2">The sequence shown here is derived from an EMBL/GenBank/DDBJ whole genome shotgun (WGS) entry which is preliminary data.</text>
</comment>
<dbReference type="AlphaFoldDB" id="A0A4Y2K5G9"/>
<accession>A0A4Y2K5G9</accession>
<sequence>MSSTITFLEGNGSKDSGLDSVKEEPDDKSWIGSEANLLLLIGDDNNVDVSFSPDIPTYSCPCEKHSSVKYKPVTRSDCPCALLIVIANLSRRGNCNRWKEKDKPVGMSDIL</sequence>
<proteinExistence type="predicted"/>
<protein>
    <submittedName>
        <fullName evidence="2">Uncharacterized protein</fullName>
    </submittedName>
</protein>
<dbReference type="OrthoDB" id="8347328at2759"/>
<dbReference type="Proteomes" id="UP000499080">
    <property type="component" value="Unassembled WGS sequence"/>
</dbReference>
<dbReference type="EMBL" id="BGPR01004179">
    <property type="protein sequence ID" value="GBM96806.1"/>
    <property type="molecule type" value="Genomic_DNA"/>
</dbReference>
<gene>
    <name evidence="2" type="ORF">AVEN_161122_1</name>
</gene>
<feature type="region of interest" description="Disordered" evidence="1">
    <location>
        <begin position="1"/>
        <end position="27"/>
    </location>
</feature>
<evidence type="ECO:0000313" key="2">
    <source>
        <dbReference type="EMBL" id="GBM96806.1"/>
    </source>
</evidence>
<evidence type="ECO:0000256" key="1">
    <source>
        <dbReference type="SAM" id="MobiDB-lite"/>
    </source>
</evidence>
<organism evidence="2 3">
    <name type="scientific">Araneus ventricosus</name>
    <name type="common">Orbweaver spider</name>
    <name type="synonym">Epeira ventricosa</name>
    <dbReference type="NCBI Taxonomy" id="182803"/>
    <lineage>
        <taxon>Eukaryota</taxon>
        <taxon>Metazoa</taxon>
        <taxon>Ecdysozoa</taxon>
        <taxon>Arthropoda</taxon>
        <taxon>Chelicerata</taxon>
        <taxon>Arachnida</taxon>
        <taxon>Araneae</taxon>
        <taxon>Araneomorphae</taxon>
        <taxon>Entelegynae</taxon>
        <taxon>Araneoidea</taxon>
        <taxon>Araneidae</taxon>
        <taxon>Araneus</taxon>
    </lineage>
</organism>
<keyword evidence="3" id="KW-1185">Reference proteome</keyword>
<evidence type="ECO:0000313" key="3">
    <source>
        <dbReference type="Proteomes" id="UP000499080"/>
    </source>
</evidence>